<dbReference type="AlphaFoldDB" id="A0A2P8FG61"/>
<dbReference type="Gene3D" id="2.60.120.330">
    <property type="entry name" value="B-lactam Antibiotic, Isopenicillin N Synthase, Chain"/>
    <property type="match status" value="1"/>
</dbReference>
<keyword evidence="4" id="KW-0560">Oxidoreductase</keyword>
<dbReference type="InterPro" id="IPR050231">
    <property type="entry name" value="Iron_ascorbate_oxido_reductase"/>
</dbReference>
<dbReference type="EMBL" id="PYGJ01000003">
    <property type="protein sequence ID" value="PSL20709.1"/>
    <property type="molecule type" value="Genomic_DNA"/>
</dbReference>
<dbReference type="GO" id="GO:0051213">
    <property type="term" value="F:dioxygenase activity"/>
    <property type="evidence" value="ECO:0007669"/>
    <property type="project" value="UniProtKB-KW"/>
</dbReference>
<dbReference type="Proteomes" id="UP000240418">
    <property type="component" value="Unassembled WGS sequence"/>
</dbReference>
<dbReference type="Pfam" id="PF03171">
    <property type="entry name" value="2OG-FeII_Oxy"/>
    <property type="match status" value="1"/>
</dbReference>
<gene>
    <name evidence="4" type="ORF">CLV88_103359</name>
</gene>
<dbReference type="RefSeq" id="WP_165798838.1">
    <property type="nucleotide sequence ID" value="NZ_PYGJ01000003.1"/>
</dbReference>
<evidence type="ECO:0000259" key="2">
    <source>
        <dbReference type="Pfam" id="PF03171"/>
    </source>
</evidence>
<feature type="domain" description="Non-haem dioxygenase N-terminal" evidence="3">
    <location>
        <begin position="7"/>
        <end position="126"/>
    </location>
</feature>
<dbReference type="InterPro" id="IPR027443">
    <property type="entry name" value="IPNS-like_sf"/>
</dbReference>
<proteinExistence type="predicted"/>
<comment type="cofactor">
    <cofactor evidence="1">
        <name>Fe(2+)</name>
        <dbReference type="ChEBI" id="CHEBI:29033"/>
    </cofactor>
</comment>
<evidence type="ECO:0000259" key="3">
    <source>
        <dbReference type="Pfam" id="PF14226"/>
    </source>
</evidence>
<organism evidence="4 5">
    <name type="scientific">Shimia abyssi</name>
    <dbReference type="NCBI Taxonomy" id="1662395"/>
    <lineage>
        <taxon>Bacteria</taxon>
        <taxon>Pseudomonadati</taxon>
        <taxon>Pseudomonadota</taxon>
        <taxon>Alphaproteobacteria</taxon>
        <taxon>Rhodobacterales</taxon>
        <taxon>Roseobacteraceae</taxon>
    </lineage>
</organism>
<comment type="caution">
    <text evidence="4">The sequence shown here is derived from an EMBL/GenBank/DDBJ whole genome shotgun (WGS) entry which is preliminary data.</text>
</comment>
<evidence type="ECO:0000313" key="4">
    <source>
        <dbReference type="EMBL" id="PSL20709.1"/>
    </source>
</evidence>
<accession>A0A2P8FG61</accession>
<name>A0A2P8FG61_9RHOB</name>
<protein>
    <submittedName>
        <fullName evidence="4">Isopenicillin N synthase-like dioxygenase</fullName>
    </submittedName>
</protein>
<reference evidence="4 5" key="1">
    <citation type="submission" date="2018-03" db="EMBL/GenBank/DDBJ databases">
        <title>Genomic Encyclopedia of Archaeal and Bacterial Type Strains, Phase II (KMG-II): from individual species to whole genera.</title>
        <authorList>
            <person name="Goeker M."/>
        </authorList>
    </citation>
    <scope>NUCLEOTIDE SEQUENCE [LARGE SCALE GENOMIC DNA]</scope>
    <source>
        <strain evidence="4 5">DSM 100673</strain>
    </source>
</reference>
<evidence type="ECO:0000256" key="1">
    <source>
        <dbReference type="ARBA" id="ARBA00001954"/>
    </source>
</evidence>
<dbReference type="PANTHER" id="PTHR47990">
    <property type="entry name" value="2-OXOGLUTARATE (2OG) AND FE(II)-DEPENDENT OXYGENASE SUPERFAMILY PROTEIN-RELATED"/>
    <property type="match status" value="1"/>
</dbReference>
<keyword evidence="5" id="KW-1185">Reference proteome</keyword>
<dbReference type="SUPFAM" id="SSF51197">
    <property type="entry name" value="Clavaminate synthase-like"/>
    <property type="match status" value="1"/>
</dbReference>
<dbReference type="InterPro" id="IPR044861">
    <property type="entry name" value="IPNS-like_FE2OG_OXY"/>
</dbReference>
<keyword evidence="4" id="KW-0223">Dioxygenase</keyword>
<dbReference type="InterPro" id="IPR026992">
    <property type="entry name" value="DIOX_N"/>
</dbReference>
<feature type="domain" description="Isopenicillin N synthase-like Fe(2+) 2OG dioxygenase" evidence="2">
    <location>
        <begin position="180"/>
        <end position="281"/>
    </location>
</feature>
<sequence>MDTLVSINIAALFEDSHSARRAVDAQIADAIQRHGGFVISDYPGAKDIDRCAEEMLRYFDLDDVEKLKTAKICTRADAPNIYRGYESNLKPGGFAYNEMFDVGPKSPSAAPTLGALPFAEENVWPETDPTSGWRQAMDWYYETSHSVAMAVLHSVGRSIDLPAATLEKIFSTGNSTLRLINYPLPPEREAVSRESNPDGLIISTSSHTDGSGLSILWSAQRGLQACSPEGVWRDVPQQANCLSVHLGDVVDAMSDGRIPATPHRVVGHGVQRRSVGFFLEPRLDAQLGSAAFAGTIDDIRNSYGWMLQKRFSRYEGYQGIIEAPD</sequence>
<dbReference type="Pfam" id="PF14226">
    <property type="entry name" value="DIOX_N"/>
    <property type="match status" value="1"/>
</dbReference>
<evidence type="ECO:0000313" key="5">
    <source>
        <dbReference type="Proteomes" id="UP000240418"/>
    </source>
</evidence>